<feature type="coiled-coil region" evidence="1">
    <location>
        <begin position="12"/>
        <end position="39"/>
    </location>
</feature>
<dbReference type="EMBL" id="JACCKB010000019">
    <property type="protein sequence ID" value="NYZ66976.1"/>
    <property type="molecule type" value="Genomic_DNA"/>
</dbReference>
<comment type="caution">
    <text evidence="2">The sequence shown here is derived from an EMBL/GenBank/DDBJ whole genome shotgun (WGS) entry which is preliminary data.</text>
</comment>
<sequence length="80" mass="9289">MDNNNHSLSEPYDNIDSILEKNEEDINKLLQQLDALNDIEGFANLMDFDEEYELVANQADYADILPAQTNEDDTNDYRFN</sequence>
<proteinExistence type="predicted"/>
<evidence type="ECO:0000256" key="1">
    <source>
        <dbReference type="SAM" id="Coils"/>
    </source>
</evidence>
<accession>A0A853IHC2</accession>
<evidence type="ECO:0000313" key="3">
    <source>
        <dbReference type="Proteomes" id="UP000569732"/>
    </source>
</evidence>
<dbReference type="AlphaFoldDB" id="A0A853IHC2"/>
<organism evidence="2 3">
    <name type="scientific">Spartinivicinus marinus</name>
    <dbReference type="NCBI Taxonomy" id="2994442"/>
    <lineage>
        <taxon>Bacteria</taxon>
        <taxon>Pseudomonadati</taxon>
        <taxon>Pseudomonadota</taxon>
        <taxon>Gammaproteobacteria</taxon>
        <taxon>Oceanospirillales</taxon>
        <taxon>Zooshikellaceae</taxon>
        <taxon>Spartinivicinus</taxon>
    </lineage>
</organism>
<dbReference type="RefSeq" id="WP_180568996.1">
    <property type="nucleotide sequence ID" value="NZ_JACCKB010000019.1"/>
</dbReference>
<dbReference type="Proteomes" id="UP000569732">
    <property type="component" value="Unassembled WGS sequence"/>
</dbReference>
<protein>
    <submittedName>
        <fullName evidence="2">Uncharacterized protein</fullName>
    </submittedName>
</protein>
<reference evidence="2 3" key="1">
    <citation type="submission" date="2020-07" db="EMBL/GenBank/DDBJ databases">
        <title>Endozoicomonas sp. nov., isolated from sediment.</title>
        <authorList>
            <person name="Gu T."/>
        </authorList>
    </citation>
    <scope>NUCLEOTIDE SEQUENCE [LARGE SCALE GENOMIC DNA]</scope>
    <source>
        <strain evidence="2 3">SM1973</strain>
    </source>
</reference>
<name>A0A853IHC2_9GAMM</name>
<gene>
    <name evidence="2" type="ORF">H0A36_13220</name>
</gene>
<evidence type="ECO:0000313" key="2">
    <source>
        <dbReference type="EMBL" id="NYZ66976.1"/>
    </source>
</evidence>
<keyword evidence="1" id="KW-0175">Coiled coil</keyword>
<keyword evidence="3" id="KW-1185">Reference proteome</keyword>